<dbReference type="GO" id="GO:0006297">
    <property type="term" value="P:nucleotide-excision repair, DNA gap filling"/>
    <property type="evidence" value="ECO:0007669"/>
    <property type="project" value="TreeGrafter"/>
</dbReference>
<dbReference type="Pfam" id="PF01068">
    <property type="entry name" value="DNA_ligase_A_M"/>
    <property type="match status" value="1"/>
</dbReference>
<sequence length="830" mass="94639">MGGSVADSVQFSTLCSMLLNVKHADRSQKRMEFNRFVREWNDEWNRRHSDKASEAAKRDSLFPVLRLILANEDSRSFSMKRAKLVQYVMKALMMPSSDVSEYVNMGTERLIDRLAEEVSKRKGANKRELSVAAINKLLDDMKSSSDDKVKSDFDRIVRLCSKEELVIVFNVLIRNIESFVGVRTLFVMQWIHPDAYPMLLRGATLEKVCEAFVGVSLAEQSLVFNANDILGQPFRPMLLKQLPFNTSAYDEIVKHCEGDFYTELKYDGEHILLHKLPNGEYRYFTRNQVDYSERFGETKDSKFSYILDPFFRPGLQNCILDGELLLWDSKRSDFVRKGRKASDGKYYDAKHIDEDATFGRASDIKRCIALFDVLFYNDKNLMNVPLEKRLGILEQKVLARQDKTVIFISERTLVTDKDHLRKIYSTAMDKGEEGIVVKGVKSFYNVGSRAFKNGWFKMKPDYGTHATMDLAIIALRKDKFTGFVESFMLAAMDGRKFRFVSSVNSNMKRHDFKPMMDKLQANGGYLDGKEVPDWLSGIFSSREDSKYQMCFVRKQNIQIVEVRASGLFDNGRLQFPAIIGHRADKDANEAERYDDYLGFSRRIRNASLNAVGEVKVTRKRRCGVDERFAVPKKLPSNPSFGNGLAGKSVCVLQADNIEQFKRLQQILFSFSAQVKPNPVSCVDFLVATKPAHVKTATQIKANKKTIVNGQWLLNCESKRKLLPWTDDDIIHESPVCVFTLRGNGEEEDDENEQEGEKESEDEEGMEETPLPSDGEEQFDAERNLTPAPDATPPPEDDGLEVTPPPEDDERDSTPPPEPDDLDATPPPEYN</sequence>
<keyword evidence="13" id="KW-0539">Nucleus</keyword>
<dbReference type="PROSITE" id="PS50172">
    <property type="entry name" value="BRCT"/>
    <property type="match status" value="1"/>
</dbReference>
<comment type="similarity">
    <text evidence="3">Belongs to the ATP-dependent DNA ligase family.</text>
</comment>
<evidence type="ECO:0000256" key="15">
    <source>
        <dbReference type="ARBA" id="ARBA00031942"/>
    </source>
</evidence>
<dbReference type="InterPro" id="IPR012308">
    <property type="entry name" value="DNA_ligase_ATP-dep_N"/>
</dbReference>
<feature type="domain" description="BRCT" evidence="18">
    <location>
        <begin position="639"/>
        <end position="729"/>
    </location>
</feature>
<dbReference type="InterPro" id="IPR012310">
    <property type="entry name" value="DNA_ligase_ATP-dep_cent"/>
</dbReference>
<dbReference type="GO" id="GO:0046872">
    <property type="term" value="F:metal ion binding"/>
    <property type="evidence" value="ECO:0007669"/>
    <property type="project" value="UniProtKB-KW"/>
</dbReference>
<keyword evidence="8" id="KW-0227">DNA damage</keyword>
<evidence type="ECO:0000256" key="7">
    <source>
        <dbReference type="ARBA" id="ARBA00022741"/>
    </source>
</evidence>
<dbReference type="Pfam" id="PF04675">
    <property type="entry name" value="DNA_ligase_A_N"/>
    <property type="match status" value="1"/>
</dbReference>
<dbReference type="PROSITE" id="PS50160">
    <property type="entry name" value="DNA_LIGASE_A3"/>
    <property type="match status" value="1"/>
</dbReference>
<evidence type="ECO:0000256" key="9">
    <source>
        <dbReference type="ARBA" id="ARBA00022840"/>
    </source>
</evidence>
<dbReference type="CDD" id="cd00027">
    <property type="entry name" value="BRCT"/>
    <property type="match status" value="1"/>
</dbReference>
<feature type="compositionally biased region" description="Acidic residues" evidence="16">
    <location>
        <begin position="745"/>
        <end position="766"/>
    </location>
</feature>
<keyword evidence="11" id="KW-0233">DNA recombination</keyword>
<feature type="compositionally biased region" description="Acidic residues" evidence="16">
    <location>
        <begin position="794"/>
        <end position="810"/>
    </location>
</feature>
<dbReference type="Gene3D" id="3.40.50.10190">
    <property type="entry name" value="BRCT domain"/>
    <property type="match status" value="1"/>
</dbReference>
<evidence type="ECO:0000313" key="19">
    <source>
        <dbReference type="EMBL" id="KAK0416758.1"/>
    </source>
</evidence>
<dbReference type="Proteomes" id="UP001175271">
    <property type="component" value="Unassembled WGS sequence"/>
</dbReference>
<keyword evidence="12" id="KW-0234">DNA repair</keyword>
<comment type="caution">
    <text evidence="19">The sequence shown here is derived from an EMBL/GenBank/DDBJ whole genome shotgun (WGS) entry which is preliminary data.</text>
</comment>
<evidence type="ECO:0000256" key="10">
    <source>
        <dbReference type="ARBA" id="ARBA00022842"/>
    </source>
</evidence>
<comment type="subcellular location">
    <subcellularLocation>
        <location evidence="2">Nucleus</location>
    </subcellularLocation>
</comment>
<dbReference type="GO" id="GO:0003910">
    <property type="term" value="F:DNA ligase (ATP) activity"/>
    <property type="evidence" value="ECO:0007669"/>
    <property type="project" value="InterPro"/>
</dbReference>
<evidence type="ECO:0000259" key="17">
    <source>
        <dbReference type="PROSITE" id="PS50160"/>
    </source>
</evidence>
<evidence type="ECO:0000313" key="20">
    <source>
        <dbReference type="Proteomes" id="UP001175271"/>
    </source>
</evidence>
<evidence type="ECO:0000256" key="1">
    <source>
        <dbReference type="ARBA" id="ARBA00001946"/>
    </source>
</evidence>
<dbReference type="InterPro" id="IPR036420">
    <property type="entry name" value="BRCT_dom_sf"/>
</dbReference>
<dbReference type="SUPFAM" id="SSF50249">
    <property type="entry name" value="Nucleic acid-binding proteins"/>
    <property type="match status" value="1"/>
</dbReference>
<evidence type="ECO:0000256" key="16">
    <source>
        <dbReference type="SAM" id="MobiDB-lite"/>
    </source>
</evidence>
<name>A0AA39I527_9BILA</name>
<dbReference type="InterPro" id="IPR029710">
    <property type="entry name" value="LIG4"/>
</dbReference>
<dbReference type="PROSITE" id="PS00333">
    <property type="entry name" value="DNA_LIGASE_A2"/>
    <property type="match status" value="1"/>
</dbReference>
<dbReference type="EMBL" id="JAUCMV010000002">
    <property type="protein sequence ID" value="KAK0416758.1"/>
    <property type="molecule type" value="Genomic_DNA"/>
</dbReference>
<dbReference type="SUPFAM" id="SSF56091">
    <property type="entry name" value="DNA ligase/mRNA capping enzyme, catalytic domain"/>
    <property type="match status" value="1"/>
</dbReference>
<dbReference type="Gene3D" id="2.40.50.140">
    <property type="entry name" value="Nucleic acid-binding proteins"/>
    <property type="match status" value="1"/>
</dbReference>
<evidence type="ECO:0000256" key="5">
    <source>
        <dbReference type="ARBA" id="ARBA00022723"/>
    </source>
</evidence>
<feature type="domain" description="ATP-dependent DNA ligase family profile" evidence="17">
    <location>
        <begin position="359"/>
        <end position="493"/>
    </location>
</feature>
<dbReference type="InterPro" id="IPR016059">
    <property type="entry name" value="DNA_ligase_ATP-dep_CS"/>
</dbReference>
<evidence type="ECO:0000256" key="6">
    <source>
        <dbReference type="ARBA" id="ARBA00022737"/>
    </source>
</evidence>
<dbReference type="Gene3D" id="3.30.470.30">
    <property type="entry name" value="DNA ligase/mRNA capping enzyme"/>
    <property type="match status" value="1"/>
</dbReference>
<dbReference type="PANTHER" id="PTHR45997:SF1">
    <property type="entry name" value="DNA LIGASE 4"/>
    <property type="match status" value="1"/>
</dbReference>
<dbReference type="GO" id="GO:0006310">
    <property type="term" value="P:DNA recombination"/>
    <property type="evidence" value="ECO:0007669"/>
    <property type="project" value="UniProtKB-KW"/>
</dbReference>
<keyword evidence="5" id="KW-0479">Metal-binding</keyword>
<evidence type="ECO:0000256" key="13">
    <source>
        <dbReference type="ARBA" id="ARBA00023242"/>
    </source>
</evidence>
<evidence type="ECO:0000256" key="3">
    <source>
        <dbReference type="ARBA" id="ARBA00007572"/>
    </source>
</evidence>
<keyword evidence="6" id="KW-0677">Repeat</keyword>
<evidence type="ECO:0000259" key="18">
    <source>
        <dbReference type="PROSITE" id="PS50172"/>
    </source>
</evidence>
<dbReference type="InterPro" id="IPR012340">
    <property type="entry name" value="NA-bd_OB-fold"/>
</dbReference>
<keyword evidence="9" id="KW-0067">ATP-binding</keyword>
<keyword evidence="7" id="KW-0547">Nucleotide-binding</keyword>
<evidence type="ECO:0000256" key="4">
    <source>
        <dbReference type="ARBA" id="ARBA00022598"/>
    </source>
</evidence>
<reference evidence="19" key="1">
    <citation type="submission" date="2023-06" db="EMBL/GenBank/DDBJ databases">
        <title>Genomic analysis of the entomopathogenic nematode Steinernema hermaphroditum.</title>
        <authorList>
            <person name="Schwarz E.M."/>
            <person name="Heppert J.K."/>
            <person name="Baniya A."/>
            <person name="Schwartz H.T."/>
            <person name="Tan C.-H."/>
            <person name="Antoshechkin I."/>
            <person name="Sternberg P.W."/>
            <person name="Goodrich-Blair H."/>
            <person name="Dillman A.R."/>
        </authorList>
    </citation>
    <scope>NUCLEOTIDE SEQUENCE</scope>
    <source>
        <strain evidence="19">PS9179</strain>
        <tissue evidence="19">Whole animal</tissue>
    </source>
</reference>
<evidence type="ECO:0000256" key="2">
    <source>
        <dbReference type="ARBA" id="ARBA00004123"/>
    </source>
</evidence>
<dbReference type="GO" id="GO:0006303">
    <property type="term" value="P:double-strand break repair via nonhomologous end joining"/>
    <property type="evidence" value="ECO:0007669"/>
    <property type="project" value="TreeGrafter"/>
</dbReference>
<evidence type="ECO:0000256" key="8">
    <source>
        <dbReference type="ARBA" id="ARBA00022763"/>
    </source>
</evidence>
<evidence type="ECO:0000256" key="12">
    <source>
        <dbReference type="ARBA" id="ARBA00023204"/>
    </source>
</evidence>
<keyword evidence="10" id="KW-0460">Magnesium</keyword>
<keyword evidence="20" id="KW-1185">Reference proteome</keyword>
<accession>A0AA39I527</accession>
<dbReference type="CDD" id="cd07903">
    <property type="entry name" value="Adenylation_DNA_ligase_IV"/>
    <property type="match status" value="1"/>
</dbReference>
<dbReference type="InterPro" id="IPR001357">
    <property type="entry name" value="BRCT_dom"/>
</dbReference>
<dbReference type="InterPro" id="IPR036599">
    <property type="entry name" value="DNA_ligase_N_sf"/>
</dbReference>
<dbReference type="GO" id="GO:0005958">
    <property type="term" value="C:DNA-dependent protein kinase-DNA ligase 4 complex"/>
    <property type="evidence" value="ECO:0007669"/>
    <property type="project" value="TreeGrafter"/>
</dbReference>
<evidence type="ECO:0000256" key="11">
    <source>
        <dbReference type="ARBA" id="ARBA00023172"/>
    </source>
</evidence>
<comment type="cofactor">
    <cofactor evidence="1">
        <name>Mg(2+)</name>
        <dbReference type="ChEBI" id="CHEBI:18420"/>
    </cofactor>
</comment>
<protein>
    <recommendedName>
        <fullName evidence="15">DNA ligase IV</fullName>
    </recommendedName>
    <alternativeName>
        <fullName evidence="14">Polydeoxyribonucleotide synthase [ATP] 4</fullName>
    </alternativeName>
</protein>
<dbReference type="PANTHER" id="PTHR45997">
    <property type="entry name" value="DNA LIGASE 4"/>
    <property type="match status" value="1"/>
</dbReference>
<evidence type="ECO:0000256" key="14">
    <source>
        <dbReference type="ARBA" id="ARBA00030676"/>
    </source>
</evidence>
<dbReference type="GO" id="GO:0032807">
    <property type="term" value="C:DNA ligase IV complex"/>
    <property type="evidence" value="ECO:0007669"/>
    <property type="project" value="TreeGrafter"/>
</dbReference>
<dbReference type="Gene3D" id="1.10.3260.10">
    <property type="entry name" value="DNA ligase, ATP-dependent, N-terminal domain"/>
    <property type="match status" value="1"/>
</dbReference>
<dbReference type="GO" id="GO:0005524">
    <property type="term" value="F:ATP binding"/>
    <property type="evidence" value="ECO:0007669"/>
    <property type="project" value="UniProtKB-KW"/>
</dbReference>
<dbReference type="InterPro" id="IPR044125">
    <property type="entry name" value="Adenylation_DNA_ligase_IV"/>
</dbReference>
<gene>
    <name evidence="19" type="ORF">QR680_012665</name>
</gene>
<proteinExistence type="inferred from homology"/>
<dbReference type="GO" id="GO:0003677">
    <property type="term" value="F:DNA binding"/>
    <property type="evidence" value="ECO:0007669"/>
    <property type="project" value="InterPro"/>
</dbReference>
<feature type="region of interest" description="Disordered" evidence="16">
    <location>
        <begin position="741"/>
        <end position="830"/>
    </location>
</feature>
<dbReference type="SUPFAM" id="SSF52113">
    <property type="entry name" value="BRCT domain"/>
    <property type="match status" value="1"/>
</dbReference>
<keyword evidence="4" id="KW-0436">Ligase</keyword>
<organism evidence="19 20">
    <name type="scientific">Steinernema hermaphroditum</name>
    <dbReference type="NCBI Taxonomy" id="289476"/>
    <lineage>
        <taxon>Eukaryota</taxon>
        <taxon>Metazoa</taxon>
        <taxon>Ecdysozoa</taxon>
        <taxon>Nematoda</taxon>
        <taxon>Chromadorea</taxon>
        <taxon>Rhabditida</taxon>
        <taxon>Tylenchina</taxon>
        <taxon>Panagrolaimomorpha</taxon>
        <taxon>Strongyloidoidea</taxon>
        <taxon>Steinernematidae</taxon>
        <taxon>Steinernema</taxon>
    </lineage>
</organism>
<dbReference type="AlphaFoldDB" id="A0AA39I527"/>